<evidence type="ECO:0000313" key="8">
    <source>
        <dbReference type="EMBL" id="JAG78116.1"/>
    </source>
</evidence>
<feature type="domain" description="C2H2-type" evidence="7">
    <location>
        <begin position="100"/>
        <end position="127"/>
    </location>
</feature>
<reference evidence="10 11" key="2">
    <citation type="submission" date="2025-04" db="UniProtKB">
        <authorList>
            <consortium name="RefSeq"/>
        </authorList>
    </citation>
    <scope>IDENTIFICATION</scope>
    <source>
        <strain evidence="10 11">USDA-PBARC FA_bdor</strain>
        <tissue evidence="10 11">Whole organism</tissue>
    </source>
</reference>
<feature type="region of interest" description="Disordered" evidence="6">
    <location>
        <begin position="310"/>
        <end position="344"/>
    </location>
</feature>
<reference evidence="8" key="1">
    <citation type="submission" date="2015-01" db="EMBL/GenBank/DDBJ databases">
        <title>Transcriptome Assembly of Fopius arisanus.</title>
        <authorList>
            <person name="Geib S."/>
        </authorList>
    </citation>
    <scope>NUCLEOTIDE SEQUENCE</scope>
</reference>
<dbReference type="GO" id="GO:0000977">
    <property type="term" value="F:RNA polymerase II transcription regulatory region sequence-specific DNA binding"/>
    <property type="evidence" value="ECO:0007669"/>
    <property type="project" value="TreeGrafter"/>
</dbReference>
<dbReference type="SUPFAM" id="SSF57667">
    <property type="entry name" value="beta-beta-alpha zinc fingers"/>
    <property type="match status" value="1"/>
</dbReference>
<keyword evidence="9" id="KW-1185">Reference proteome</keyword>
<dbReference type="GO" id="GO:0005634">
    <property type="term" value="C:nucleus"/>
    <property type="evidence" value="ECO:0007669"/>
    <property type="project" value="TreeGrafter"/>
</dbReference>
<feature type="domain" description="C2H2-type" evidence="7">
    <location>
        <begin position="70"/>
        <end position="98"/>
    </location>
</feature>
<dbReference type="PROSITE" id="PS00028">
    <property type="entry name" value="ZINC_FINGER_C2H2_1"/>
    <property type="match status" value="6"/>
</dbReference>
<accession>A0A9R1TDG8</accession>
<evidence type="ECO:0000256" key="6">
    <source>
        <dbReference type="SAM" id="MobiDB-lite"/>
    </source>
</evidence>
<evidence type="ECO:0000256" key="2">
    <source>
        <dbReference type="ARBA" id="ARBA00022737"/>
    </source>
</evidence>
<keyword evidence="3 5" id="KW-0863">Zinc-finger</keyword>
<name>A0A0C9QX52_9HYME</name>
<protein>
    <submittedName>
        <fullName evidence="8">Zbtb16a_0 protein</fullName>
    </submittedName>
    <submittedName>
        <fullName evidence="10 11">Zinc finger and BTB domain-containing protein 16-A isoform X1</fullName>
    </submittedName>
</protein>
<dbReference type="Proteomes" id="UP000694866">
    <property type="component" value="Unplaced"/>
</dbReference>
<feature type="domain" description="C2H2-type" evidence="7">
    <location>
        <begin position="134"/>
        <end position="157"/>
    </location>
</feature>
<accession>A0A0C9QX52</accession>
<dbReference type="Gene3D" id="3.30.160.60">
    <property type="entry name" value="Classic Zinc Finger"/>
    <property type="match status" value="3"/>
</dbReference>
<dbReference type="RefSeq" id="XP_011307346.1">
    <property type="nucleotide sequence ID" value="XM_011309044.1"/>
</dbReference>
<evidence type="ECO:0000313" key="10">
    <source>
        <dbReference type="RefSeq" id="XP_011307345.1"/>
    </source>
</evidence>
<keyword evidence="1" id="KW-0479">Metal-binding</keyword>
<proteinExistence type="predicted"/>
<evidence type="ECO:0000313" key="9">
    <source>
        <dbReference type="Proteomes" id="UP000694866"/>
    </source>
</evidence>
<dbReference type="InterPro" id="IPR036236">
    <property type="entry name" value="Znf_C2H2_sf"/>
</dbReference>
<evidence type="ECO:0000256" key="4">
    <source>
        <dbReference type="ARBA" id="ARBA00022833"/>
    </source>
</evidence>
<keyword evidence="4" id="KW-0862">Zinc</keyword>
<organism evidence="8">
    <name type="scientific">Fopius arisanus</name>
    <dbReference type="NCBI Taxonomy" id="64838"/>
    <lineage>
        <taxon>Eukaryota</taxon>
        <taxon>Metazoa</taxon>
        <taxon>Ecdysozoa</taxon>
        <taxon>Arthropoda</taxon>
        <taxon>Hexapoda</taxon>
        <taxon>Insecta</taxon>
        <taxon>Pterygota</taxon>
        <taxon>Neoptera</taxon>
        <taxon>Endopterygota</taxon>
        <taxon>Hymenoptera</taxon>
        <taxon>Apocrita</taxon>
        <taxon>Ichneumonoidea</taxon>
        <taxon>Braconidae</taxon>
        <taxon>Opiinae</taxon>
        <taxon>Fopius</taxon>
    </lineage>
</organism>
<accession>A0A9R1U379</accession>
<dbReference type="PANTHER" id="PTHR24409">
    <property type="entry name" value="ZINC FINGER PROTEIN 142"/>
    <property type="match status" value="1"/>
</dbReference>
<dbReference type="GO" id="GO:0000981">
    <property type="term" value="F:DNA-binding transcription factor activity, RNA polymerase II-specific"/>
    <property type="evidence" value="ECO:0007669"/>
    <property type="project" value="TreeGrafter"/>
</dbReference>
<dbReference type="KEGG" id="fas:105269062"/>
<evidence type="ECO:0000259" key="7">
    <source>
        <dbReference type="PROSITE" id="PS50157"/>
    </source>
</evidence>
<feature type="domain" description="C2H2-type" evidence="7">
    <location>
        <begin position="188"/>
        <end position="216"/>
    </location>
</feature>
<dbReference type="GeneID" id="105269062"/>
<dbReference type="SMART" id="SM00355">
    <property type="entry name" value="ZnF_C2H2"/>
    <property type="match status" value="6"/>
</dbReference>
<sequence>MFCQVWIKSDCQKLSKKFITVEHKCVLCEAELESKEALQEHFRKHANKEIDGRGKPHTRKIPRKTSKTDELCDICGKTFESITATIRHRFKVHPNSPAKFYCSYCGKQFPLKTHRDNHMTTHNPEESKKTSDHKQCEECDIVFYNLKALNYHYRSIHKRLVHIFQPIATPPPSNKIKVNSMNDALSVYYCHICGVEYIVKFNLQQHLEKVHTREERERVPDDLIKCTMCSALFCSKKAYEVHNNYHQPDDLYVTSEEQRLQTITKVDQDFDIRRVKPTVEKYIPKLTRGRRPQKRRQIDENIGDFVKVTIKEENESDEEEPGGSHSCQSDSDSDVPLLRRLMAS</sequence>
<dbReference type="GO" id="GO:0008270">
    <property type="term" value="F:zinc ion binding"/>
    <property type="evidence" value="ECO:0007669"/>
    <property type="project" value="UniProtKB-KW"/>
</dbReference>
<evidence type="ECO:0000313" key="11">
    <source>
        <dbReference type="RefSeq" id="XP_011307346.1"/>
    </source>
</evidence>
<evidence type="ECO:0000256" key="3">
    <source>
        <dbReference type="ARBA" id="ARBA00022771"/>
    </source>
</evidence>
<feature type="domain" description="C2H2-type" evidence="7">
    <location>
        <begin position="23"/>
        <end position="50"/>
    </location>
</feature>
<dbReference type="EMBL" id="GBYB01008349">
    <property type="protein sequence ID" value="JAG78116.1"/>
    <property type="molecule type" value="Transcribed_RNA"/>
</dbReference>
<dbReference type="PROSITE" id="PS50157">
    <property type="entry name" value="ZINC_FINGER_C2H2_2"/>
    <property type="match status" value="5"/>
</dbReference>
<dbReference type="Pfam" id="PF00096">
    <property type="entry name" value="zf-C2H2"/>
    <property type="match status" value="2"/>
</dbReference>
<keyword evidence="2" id="KW-0677">Repeat</keyword>
<dbReference type="InterPro" id="IPR013087">
    <property type="entry name" value="Znf_C2H2_type"/>
</dbReference>
<gene>
    <name evidence="8" type="primary">zbtb16a_0</name>
    <name evidence="10 11" type="synonym">LOC105269062</name>
    <name evidence="8" type="ORF">g.11531</name>
</gene>
<dbReference type="PANTHER" id="PTHR24409:SF295">
    <property type="entry name" value="AZ2-RELATED"/>
    <property type="match status" value="1"/>
</dbReference>
<evidence type="ECO:0000256" key="1">
    <source>
        <dbReference type="ARBA" id="ARBA00022723"/>
    </source>
</evidence>
<dbReference type="OrthoDB" id="203599at2759"/>
<dbReference type="AlphaFoldDB" id="A0A0C9QX52"/>
<evidence type="ECO:0000256" key="5">
    <source>
        <dbReference type="PROSITE-ProRule" id="PRU00042"/>
    </source>
</evidence>
<dbReference type="RefSeq" id="XP_011307345.1">
    <property type="nucleotide sequence ID" value="XM_011309043.1"/>
</dbReference>